<protein>
    <recommendedName>
        <fullName evidence="9">Pirin domain protein</fullName>
    </recommendedName>
</protein>
<comment type="similarity">
    <text evidence="1 3">Belongs to the pirin family.</text>
</comment>
<feature type="binding site" evidence="2">
    <location>
        <position position="102"/>
    </location>
    <ligand>
        <name>Fe cation</name>
        <dbReference type="ChEBI" id="CHEBI:24875"/>
    </ligand>
</feature>
<comment type="caution">
    <text evidence="7">The sequence shown here is derived from an EMBL/GenBank/DDBJ whole genome shotgun (WGS) entry which is preliminary data.</text>
</comment>
<gene>
    <name evidence="7" type="ORF">C7435_2784</name>
</gene>
<dbReference type="CDD" id="cd02909">
    <property type="entry name" value="cupin_pirin_N"/>
    <property type="match status" value="1"/>
</dbReference>
<dbReference type="InterPro" id="IPR011051">
    <property type="entry name" value="RmlC_Cupin_sf"/>
</dbReference>
<dbReference type="OrthoDB" id="9780903at2"/>
<evidence type="ECO:0000256" key="3">
    <source>
        <dbReference type="RuleBase" id="RU003457"/>
    </source>
</evidence>
<dbReference type="InterPro" id="IPR008778">
    <property type="entry name" value="Pirin_C_dom"/>
</dbReference>
<dbReference type="SUPFAM" id="SSF51182">
    <property type="entry name" value="RmlC-like cupins"/>
    <property type="match status" value="1"/>
</dbReference>
<dbReference type="EMBL" id="RBIM01000006">
    <property type="protein sequence ID" value="RKQ95678.1"/>
    <property type="molecule type" value="Genomic_DNA"/>
</dbReference>
<feature type="domain" description="Pirin N-terminal" evidence="5">
    <location>
        <begin position="19"/>
        <end position="124"/>
    </location>
</feature>
<proteinExistence type="inferred from homology"/>
<feature type="region of interest" description="Disordered" evidence="4">
    <location>
        <begin position="278"/>
        <end position="297"/>
    </location>
</feature>
<feature type="binding site" evidence="2">
    <location>
        <position position="104"/>
    </location>
    <ligand>
        <name>Fe cation</name>
        <dbReference type="ChEBI" id="CHEBI:24875"/>
    </ligand>
</feature>
<comment type="cofactor">
    <cofactor evidence="2">
        <name>Fe cation</name>
        <dbReference type="ChEBI" id="CHEBI:24875"/>
    </cofactor>
    <text evidence="2">Binds 1 Fe cation per subunit.</text>
</comment>
<dbReference type="PANTHER" id="PTHR13903">
    <property type="entry name" value="PIRIN-RELATED"/>
    <property type="match status" value="1"/>
</dbReference>
<evidence type="ECO:0008006" key="9">
    <source>
        <dbReference type="Google" id="ProtNLM"/>
    </source>
</evidence>
<evidence type="ECO:0000259" key="6">
    <source>
        <dbReference type="Pfam" id="PF05726"/>
    </source>
</evidence>
<keyword evidence="2" id="KW-0408">Iron</keyword>
<reference evidence="7 8" key="1">
    <citation type="submission" date="2018-10" db="EMBL/GenBank/DDBJ databases">
        <title>Genomic Encyclopedia of Type Strains, Phase IV (KMG-IV): sequencing the most valuable type-strain genomes for metagenomic binning, comparative biology and taxonomic classification.</title>
        <authorList>
            <person name="Goeker M."/>
        </authorList>
    </citation>
    <scope>NUCLEOTIDE SEQUENCE [LARGE SCALE GENOMIC DNA]</scope>
    <source>
        <strain evidence="7 8">DSM 4734</strain>
    </source>
</reference>
<dbReference type="InterPro" id="IPR012093">
    <property type="entry name" value="Pirin"/>
</dbReference>
<dbReference type="Pfam" id="PF02678">
    <property type="entry name" value="Pirin"/>
    <property type="match status" value="1"/>
</dbReference>
<accession>A0A495D2B4</accession>
<feature type="binding site" evidence="2">
    <location>
        <position position="58"/>
    </location>
    <ligand>
        <name>Fe cation</name>
        <dbReference type="ChEBI" id="CHEBI:24875"/>
    </ligand>
</feature>
<dbReference type="Gene3D" id="2.60.120.10">
    <property type="entry name" value="Jelly Rolls"/>
    <property type="match status" value="2"/>
</dbReference>
<dbReference type="AlphaFoldDB" id="A0A495D2B4"/>
<evidence type="ECO:0000259" key="5">
    <source>
        <dbReference type="Pfam" id="PF02678"/>
    </source>
</evidence>
<sequence>MAGQIEHKFAGRTRDLGGFEVRRVLPFAKRRMVGPFIFFDQMGPAQFAPGQGIDVRPHPHIGLATVTYLFEGAMEHRDSLGEDLVIRPGDVNWMTAGHGVVHSERTPDTERAAGHHMYGIQTWVALPEDKQDMAPAFFHHPGASLPEFERGGARFRLILGNAWGIEAPVEVFSPIFYLHGEMPAGSAVDLDIEHTEKAVYLVEGDVTLDGEAIAPGEMAVLADDTTGRLEAQADSRVMLCGGATLGPRHINWNFVAASQDGIDQARRDWTRAAEAGFPADGRFTLPPGESEHIPLPD</sequence>
<dbReference type="PIRSF" id="PIRSF006232">
    <property type="entry name" value="Pirin"/>
    <property type="match status" value="1"/>
</dbReference>
<name>A0A495D2B4_9PROT</name>
<feature type="binding site" evidence="2">
    <location>
        <position position="60"/>
    </location>
    <ligand>
        <name>Fe cation</name>
        <dbReference type="ChEBI" id="CHEBI:24875"/>
    </ligand>
</feature>
<dbReference type="GO" id="GO:0046872">
    <property type="term" value="F:metal ion binding"/>
    <property type="evidence" value="ECO:0007669"/>
    <property type="project" value="UniProtKB-KW"/>
</dbReference>
<dbReference type="InterPro" id="IPR014710">
    <property type="entry name" value="RmlC-like_jellyroll"/>
</dbReference>
<evidence type="ECO:0000256" key="1">
    <source>
        <dbReference type="ARBA" id="ARBA00008416"/>
    </source>
</evidence>
<dbReference type="Proteomes" id="UP000273675">
    <property type="component" value="Unassembled WGS sequence"/>
</dbReference>
<keyword evidence="2" id="KW-0479">Metal-binding</keyword>
<dbReference type="CDD" id="cd02247">
    <property type="entry name" value="cupin_pirin_C"/>
    <property type="match status" value="1"/>
</dbReference>
<feature type="domain" description="Pirin C-terminal" evidence="6">
    <location>
        <begin position="177"/>
        <end position="271"/>
    </location>
</feature>
<organism evidence="7 8">
    <name type="scientific">Maricaulis maris</name>
    <dbReference type="NCBI Taxonomy" id="74318"/>
    <lineage>
        <taxon>Bacteria</taxon>
        <taxon>Pseudomonadati</taxon>
        <taxon>Pseudomonadota</taxon>
        <taxon>Alphaproteobacteria</taxon>
        <taxon>Maricaulales</taxon>
        <taxon>Maricaulaceae</taxon>
        <taxon>Maricaulis</taxon>
    </lineage>
</organism>
<dbReference type="Pfam" id="PF05726">
    <property type="entry name" value="Pirin_C"/>
    <property type="match status" value="1"/>
</dbReference>
<evidence type="ECO:0000313" key="7">
    <source>
        <dbReference type="EMBL" id="RKQ95678.1"/>
    </source>
</evidence>
<evidence type="ECO:0000256" key="4">
    <source>
        <dbReference type="SAM" id="MobiDB-lite"/>
    </source>
</evidence>
<evidence type="ECO:0000313" key="8">
    <source>
        <dbReference type="Proteomes" id="UP000273675"/>
    </source>
</evidence>
<dbReference type="RefSeq" id="WP_121212140.1">
    <property type="nucleotide sequence ID" value="NZ_RBIM01000006.1"/>
</dbReference>
<dbReference type="PANTHER" id="PTHR13903:SF8">
    <property type="entry name" value="PIRIN"/>
    <property type="match status" value="1"/>
</dbReference>
<dbReference type="InterPro" id="IPR003829">
    <property type="entry name" value="Pirin_N_dom"/>
</dbReference>
<evidence type="ECO:0000256" key="2">
    <source>
        <dbReference type="PIRSR" id="PIRSR006232-1"/>
    </source>
</evidence>